<comment type="caution">
    <text evidence="2">The sequence shown here is derived from an EMBL/GenBank/DDBJ whole genome shotgun (WGS) entry which is preliminary data.</text>
</comment>
<keyword evidence="1" id="KW-0472">Membrane</keyword>
<keyword evidence="3" id="KW-1185">Reference proteome</keyword>
<keyword evidence="1" id="KW-1133">Transmembrane helix</keyword>
<reference evidence="2" key="1">
    <citation type="submission" date="2023-01" db="EMBL/GenBank/DDBJ databases">
        <title>Genome assembly of the deep-sea coral Lophelia pertusa.</title>
        <authorList>
            <person name="Herrera S."/>
            <person name="Cordes E."/>
        </authorList>
    </citation>
    <scope>NUCLEOTIDE SEQUENCE</scope>
    <source>
        <strain evidence="2">USNM1676648</strain>
        <tissue evidence="2">Polyp</tissue>
    </source>
</reference>
<sequence>MSDRDRLVTSAGRTEVERVRYKEVKVEEVKSNSVTLRDEMHARANHYIKESRPYFPNEKLRTYIDCPYFLRLARILFCASFFGALVASGGSKIIPVFFLVACLLFFFIYCQHERVNQKSLPVVYKQPVLTSQRSLNAFYEVTVTELDGVALQNYQAGVGFVQLSHGKIEFQAFNRDAMKSMSDSKCHSRLMLVLFVMASAYNCYFIATY</sequence>
<protein>
    <submittedName>
        <fullName evidence="2">Uncharacterized protein</fullName>
    </submittedName>
</protein>
<dbReference type="EMBL" id="MU825879">
    <property type="protein sequence ID" value="KAJ7385666.1"/>
    <property type="molecule type" value="Genomic_DNA"/>
</dbReference>
<evidence type="ECO:0000313" key="2">
    <source>
        <dbReference type="EMBL" id="KAJ7385666.1"/>
    </source>
</evidence>
<keyword evidence="1" id="KW-0812">Transmembrane</keyword>
<name>A0A9W9ZPQ4_9CNID</name>
<evidence type="ECO:0000313" key="3">
    <source>
        <dbReference type="Proteomes" id="UP001163046"/>
    </source>
</evidence>
<proteinExistence type="predicted"/>
<dbReference type="Proteomes" id="UP001163046">
    <property type="component" value="Unassembled WGS sequence"/>
</dbReference>
<evidence type="ECO:0000256" key="1">
    <source>
        <dbReference type="SAM" id="Phobius"/>
    </source>
</evidence>
<feature type="transmembrane region" description="Helical" evidence="1">
    <location>
        <begin position="188"/>
        <end position="207"/>
    </location>
</feature>
<organism evidence="2 3">
    <name type="scientific">Desmophyllum pertusum</name>
    <dbReference type="NCBI Taxonomy" id="174260"/>
    <lineage>
        <taxon>Eukaryota</taxon>
        <taxon>Metazoa</taxon>
        <taxon>Cnidaria</taxon>
        <taxon>Anthozoa</taxon>
        <taxon>Hexacorallia</taxon>
        <taxon>Scleractinia</taxon>
        <taxon>Caryophylliina</taxon>
        <taxon>Caryophylliidae</taxon>
        <taxon>Desmophyllum</taxon>
    </lineage>
</organism>
<dbReference type="OrthoDB" id="5968104at2759"/>
<accession>A0A9W9ZPQ4</accession>
<dbReference type="AlphaFoldDB" id="A0A9W9ZPQ4"/>
<feature type="transmembrane region" description="Helical" evidence="1">
    <location>
        <begin position="93"/>
        <end position="110"/>
    </location>
</feature>
<feature type="transmembrane region" description="Helical" evidence="1">
    <location>
        <begin position="68"/>
        <end position="87"/>
    </location>
</feature>
<gene>
    <name evidence="2" type="ORF">OS493_013692</name>
</gene>